<keyword evidence="8" id="KW-0968">Cytoplasmic vesicle</keyword>
<feature type="compositionally biased region" description="Basic and acidic residues" evidence="9">
    <location>
        <begin position="298"/>
        <end position="324"/>
    </location>
</feature>
<dbReference type="Proteomes" id="UP000824890">
    <property type="component" value="Unassembled WGS sequence"/>
</dbReference>
<evidence type="ECO:0000256" key="4">
    <source>
        <dbReference type="ARBA" id="ARBA00022583"/>
    </source>
</evidence>
<dbReference type="InterPro" id="IPR013809">
    <property type="entry name" value="ENTH"/>
</dbReference>
<dbReference type="InterPro" id="IPR048050">
    <property type="entry name" value="ANTH_N_plant"/>
</dbReference>
<comment type="subcellular location">
    <subcellularLocation>
        <location evidence="1">Cytoplasmic vesicle</location>
        <location evidence="1">Clathrin-coated vesicle</location>
    </subcellularLocation>
    <subcellularLocation>
        <location evidence="2">Golgi apparatus</location>
    </subcellularLocation>
    <subcellularLocation>
        <location evidence="3">Membrane</location>
        <location evidence="3">Clathrin-coated pit</location>
    </subcellularLocation>
</comment>
<dbReference type="Pfam" id="PF07651">
    <property type="entry name" value="ANTH"/>
    <property type="match status" value="1"/>
</dbReference>
<evidence type="ECO:0000256" key="7">
    <source>
        <dbReference type="ARBA" id="ARBA00023176"/>
    </source>
</evidence>
<comment type="caution">
    <text evidence="11">The sequence shown here is derived from an EMBL/GenBank/DDBJ whole genome shotgun (WGS) entry which is preliminary data.</text>
</comment>
<keyword evidence="12" id="KW-1185">Reference proteome</keyword>
<dbReference type="InterPro" id="IPR008942">
    <property type="entry name" value="ENTH_VHS"/>
</dbReference>
<keyword evidence="7" id="KW-0168">Coated pit</keyword>
<dbReference type="SMART" id="SM00273">
    <property type="entry name" value="ENTH"/>
    <property type="match status" value="1"/>
</dbReference>
<name>A0ABQ8CC30_BRANA</name>
<evidence type="ECO:0000259" key="10">
    <source>
        <dbReference type="PROSITE" id="PS50942"/>
    </source>
</evidence>
<feature type="region of interest" description="Disordered" evidence="9">
    <location>
        <begin position="499"/>
        <end position="518"/>
    </location>
</feature>
<keyword evidence="5" id="KW-0333">Golgi apparatus</keyword>
<proteinExistence type="predicted"/>
<dbReference type="InterPro" id="IPR011417">
    <property type="entry name" value="ANTH_dom"/>
</dbReference>
<dbReference type="Gene3D" id="1.20.58.150">
    <property type="entry name" value="ANTH domain"/>
    <property type="match status" value="1"/>
</dbReference>
<dbReference type="Gene3D" id="1.25.40.90">
    <property type="match status" value="1"/>
</dbReference>
<evidence type="ECO:0000256" key="2">
    <source>
        <dbReference type="ARBA" id="ARBA00004555"/>
    </source>
</evidence>
<evidence type="ECO:0000256" key="1">
    <source>
        <dbReference type="ARBA" id="ARBA00004132"/>
    </source>
</evidence>
<keyword evidence="4" id="KW-0254">Endocytosis</keyword>
<keyword evidence="6" id="KW-0472">Membrane</keyword>
<evidence type="ECO:0000256" key="9">
    <source>
        <dbReference type="SAM" id="MobiDB-lite"/>
    </source>
</evidence>
<evidence type="ECO:0000256" key="3">
    <source>
        <dbReference type="ARBA" id="ARBA00004600"/>
    </source>
</evidence>
<dbReference type="EMBL" id="JAGKQM010000008">
    <property type="protein sequence ID" value="KAH0914637.1"/>
    <property type="molecule type" value="Genomic_DNA"/>
</dbReference>
<evidence type="ECO:0000313" key="12">
    <source>
        <dbReference type="Proteomes" id="UP000824890"/>
    </source>
</evidence>
<dbReference type="InterPro" id="IPR014712">
    <property type="entry name" value="ANTH_dom_sf"/>
</dbReference>
<dbReference type="SUPFAM" id="SSF48464">
    <property type="entry name" value="ENTH/VHS domain"/>
    <property type="match status" value="1"/>
</dbReference>
<dbReference type="PANTHER" id="PTHR22951">
    <property type="entry name" value="CLATHRIN ASSEMBLY PROTEIN"/>
    <property type="match status" value="1"/>
</dbReference>
<feature type="region of interest" description="Disordered" evidence="9">
    <location>
        <begin position="298"/>
        <end position="332"/>
    </location>
</feature>
<evidence type="ECO:0000256" key="6">
    <source>
        <dbReference type="ARBA" id="ARBA00023136"/>
    </source>
</evidence>
<evidence type="ECO:0000256" key="5">
    <source>
        <dbReference type="ARBA" id="ARBA00023034"/>
    </source>
</evidence>
<protein>
    <recommendedName>
        <fullName evidence="10">ENTH domain-containing protein</fullName>
    </recommendedName>
</protein>
<dbReference type="PANTHER" id="PTHR22951:SF32">
    <property type="entry name" value="OS06G0175500 PROTEIN"/>
    <property type="match status" value="1"/>
</dbReference>
<feature type="domain" description="ENTH" evidence="10">
    <location>
        <begin position="25"/>
        <end position="163"/>
    </location>
</feature>
<dbReference type="CDD" id="cd03564">
    <property type="entry name" value="ANTH_N"/>
    <property type="match status" value="1"/>
</dbReference>
<dbReference type="SUPFAM" id="SSF89009">
    <property type="entry name" value="GAT-like domain"/>
    <property type="match status" value="1"/>
</dbReference>
<reference evidence="11 12" key="1">
    <citation type="submission" date="2021-05" db="EMBL/GenBank/DDBJ databases">
        <title>Genome Assembly of Synthetic Allotetraploid Brassica napus Reveals Homoeologous Exchanges between Subgenomes.</title>
        <authorList>
            <person name="Davis J.T."/>
        </authorList>
    </citation>
    <scope>NUCLEOTIDE SEQUENCE [LARGE SCALE GENOMIC DNA]</scope>
    <source>
        <strain evidence="12">cv. Da-Ae</strain>
        <tissue evidence="11">Seedling</tissue>
    </source>
</reference>
<gene>
    <name evidence="11" type="ORF">HID58_029083</name>
</gene>
<dbReference type="InterPro" id="IPR045192">
    <property type="entry name" value="AP180-like"/>
</dbReference>
<evidence type="ECO:0000313" key="11">
    <source>
        <dbReference type="EMBL" id="KAH0914637.1"/>
    </source>
</evidence>
<evidence type="ECO:0000256" key="8">
    <source>
        <dbReference type="ARBA" id="ARBA00023329"/>
    </source>
</evidence>
<dbReference type="PROSITE" id="PS50942">
    <property type="entry name" value="ENTH"/>
    <property type="match status" value="1"/>
</dbReference>
<sequence>MSGSQSSLRRYLGAIKDTTTVSLAKVNSGYKELDIAIVKATNHVERPSKERYIRAIFMAISATRPRADVAYCIHALARRLSKTHNWAVALKTLIVIHRALREVDQTFHEEVINYSRSRSHMLNMSHFKDDSSPNAWVYSTWVRFYALFLEERLECFRPEGAAVQNHIIQLALSMVVTESTKIYQALTDGIDNLVDKFFEMQRNDALKALDMYRRAVKQAERLSEFYEVCKSVYVGRGDSFVKIEQPPTSFLQAMEEYVKEAPLAAGAKKEQVLPECFFAMEKLAAPKEILAIEYEKPPEVVEEKPKSPEPPVKAEAEKPVEKQPDLLSMDDPAPVVSELDEKNALALAIVPVTVEQPVSTIDFTNGNSSGWELALVTAPSSNEVAAANSKLAGGLDKLTLDSLYEDAIRVNQQQNRSHNPWEQHHPVHNGPMMHHQPFFASNGVSAPPPVQMANQYHQPYGFQHQNSGMMMGPVQPYQQQQQQQQNMNPFGNPFVSNGNPHQPYGSVQGGYNPYSSLM</sequence>
<accession>A0ABQ8CC30</accession>
<organism evidence="11 12">
    <name type="scientific">Brassica napus</name>
    <name type="common">Rape</name>
    <dbReference type="NCBI Taxonomy" id="3708"/>
    <lineage>
        <taxon>Eukaryota</taxon>
        <taxon>Viridiplantae</taxon>
        <taxon>Streptophyta</taxon>
        <taxon>Embryophyta</taxon>
        <taxon>Tracheophyta</taxon>
        <taxon>Spermatophyta</taxon>
        <taxon>Magnoliopsida</taxon>
        <taxon>eudicotyledons</taxon>
        <taxon>Gunneridae</taxon>
        <taxon>Pentapetalae</taxon>
        <taxon>rosids</taxon>
        <taxon>malvids</taxon>
        <taxon>Brassicales</taxon>
        <taxon>Brassicaceae</taxon>
        <taxon>Brassiceae</taxon>
        <taxon>Brassica</taxon>
    </lineage>
</organism>